<keyword evidence="2" id="KW-0732">Signal</keyword>
<evidence type="ECO:0000256" key="1">
    <source>
        <dbReference type="SAM" id="MobiDB-lite"/>
    </source>
</evidence>
<evidence type="ECO:0000313" key="4">
    <source>
        <dbReference type="Proteomes" id="UP000001203"/>
    </source>
</evidence>
<reference evidence="3 4" key="1">
    <citation type="journal article" date="2008" name="Proc. Natl. Acad. Sci. U.S.A.">
        <title>The genome of Cyanothece 51142, a unicellular diazotrophic cyanobacterium important in the marine nitrogen cycle.</title>
        <authorList>
            <person name="Welsh E.A."/>
            <person name="Liberton M."/>
            <person name="Stoeckel J."/>
            <person name="Loh T."/>
            <person name="Elvitigala T."/>
            <person name="Wang C."/>
            <person name="Wollam A."/>
            <person name="Fulton R.S."/>
            <person name="Clifton S.W."/>
            <person name="Jacobs J.M."/>
            <person name="Aurora R."/>
            <person name="Ghosh B.K."/>
            <person name="Sherman L.A."/>
            <person name="Smith R.D."/>
            <person name="Wilson R.K."/>
            <person name="Pakrasi H.B."/>
        </authorList>
    </citation>
    <scope>NUCLEOTIDE SEQUENCE [LARGE SCALE GENOMIC DNA]</scope>
    <source>
        <strain evidence="4">ATCC 51142 / BH68</strain>
    </source>
</reference>
<keyword evidence="4" id="KW-1185">Reference proteome</keyword>
<dbReference type="EMBL" id="CP000806">
    <property type="protein sequence ID" value="ACB51421.1"/>
    <property type="molecule type" value="Genomic_DNA"/>
</dbReference>
<evidence type="ECO:0000256" key="2">
    <source>
        <dbReference type="SAM" id="SignalP"/>
    </source>
</evidence>
<name>B1X1J2_CROS5</name>
<feature type="compositionally biased region" description="Basic and acidic residues" evidence="1">
    <location>
        <begin position="61"/>
        <end position="73"/>
    </location>
</feature>
<proteinExistence type="predicted"/>
<dbReference type="AlphaFoldDB" id="B1X1J2"/>
<feature type="compositionally biased region" description="Polar residues" evidence="1">
    <location>
        <begin position="44"/>
        <end position="60"/>
    </location>
</feature>
<feature type="compositionally biased region" description="Polar residues" evidence="1">
    <location>
        <begin position="90"/>
        <end position="118"/>
    </location>
</feature>
<dbReference type="eggNOG" id="ENOG502ZS65">
    <property type="taxonomic scope" value="Bacteria"/>
</dbReference>
<dbReference type="HOGENOM" id="CLU_166669_0_0_3"/>
<dbReference type="RefSeq" id="WP_009545870.1">
    <property type="nucleotide sequence ID" value="NC_010546.1"/>
</dbReference>
<feature type="compositionally biased region" description="Polar residues" evidence="1">
    <location>
        <begin position="74"/>
        <end position="84"/>
    </location>
</feature>
<evidence type="ECO:0000313" key="3">
    <source>
        <dbReference type="EMBL" id="ACB51421.1"/>
    </source>
</evidence>
<dbReference type="KEGG" id="cyt:cce_2071"/>
<feature type="signal peptide" evidence="2">
    <location>
        <begin position="1"/>
        <end position="23"/>
    </location>
</feature>
<gene>
    <name evidence="3" type="ordered locus">cce_2071</name>
</gene>
<protein>
    <submittedName>
        <fullName evidence="3">Uncharacterized protein</fullName>
    </submittedName>
</protein>
<accession>B1X1J2</accession>
<feature type="region of interest" description="Disordered" evidence="1">
    <location>
        <begin position="44"/>
        <end position="118"/>
    </location>
</feature>
<sequence>MKLMKLVFSMATLLIFLPINVQGEPTDVQAGNVRILREPNGNIEINTGETQLSVPGNSRTRNSDDYSLEDREMNSSTSRQTIRNTRCDNSRVSSHQTSRVRGSNRTVRQTSVLTNTCP</sequence>
<organism evidence="3 4">
    <name type="scientific">Crocosphaera subtropica (strain ATCC 51142 / BH68)</name>
    <name type="common">Cyanothece sp. (strain ATCC 51142)</name>
    <dbReference type="NCBI Taxonomy" id="43989"/>
    <lineage>
        <taxon>Bacteria</taxon>
        <taxon>Bacillati</taxon>
        <taxon>Cyanobacteriota</taxon>
        <taxon>Cyanophyceae</taxon>
        <taxon>Oscillatoriophycideae</taxon>
        <taxon>Chroococcales</taxon>
        <taxon>Aphanothecaceae</taxon>
        <taxon>Crocosphaera</taxon>
        <taxon>Crocosphaera subtropica</taxon>
    </lineage>
</organism>
<dbReference type="Proteomes" id="UP000001203">
    <property type="component" value="Chromosome circular"/>
</dbReference>
<feature type="chain" id="PRO_5002772500" evidence="2">
    <location>
        <begin position="24"/>
        <end position="118"/>
    </location>
</feature>
<dbReference type="STRING" id="43989.cce_2071"/>